<keyword evidence="1" id="KW-1133">Transmembrane helix</keyword>
<name>A0AAW4MPV8_9FIRM</name>
<evidence type="ECO:0000313" key="2">
    <source>
        <dbReference type="EMBL" id="MBV3382173.1"/>
    </source>
</evidence>
<feature type="transmembrane region" description="Helical" evidence="1">
    <location>
        <begin position="192"/>
        <end position="214"/>
    </location>
</feature>
<gene>
    <name evidence="2" type="ORF">KSV97_02810</name>
    <name evidence="3" type="ORF">KSW06_02985</name>
</gene>
<keyword evidence="1" id="KW-0812">Transmembrane</keyword>
<dbReference type="PANTHER" id="PTHR36111">
    <property type="entry name" value="INNER MEMBRANE PROTEIN-RELATED"/>
    <property type="match status" value="1"/>
</dbReference>
<feature type="transmembrane region" description="Helical" evidence="1">
    <location>
        <begin position="221"/>
        <end position="238"/>
    </location>
</feature>
<evidence type="ECO:0000313" key="5">
    <source>
        <dbReference type="Proteomes" id="UP001197492"/>
    </source>
</evidence>
<reference evidence="2 5" key="1">
    <citation type="submission" date="2021-06" db="EMBL/GenBank/DDBJ databases">
        <title>Collection of gut derived symbiotic bacterial strains cultured from healthy donors.</title>
        <authorList>
            <person name="Lin H."/>
            <person name="Littmann E."/>
            <person name="Pamer E.G."/>
        </authorList>
    </citation>
    <scope>NUCLEOTIDE SEQUENCE</scope>
    <source>
        <strain evidence="3 5">MSK.21.70</strain>
        <strain evidence="2">MSK.21.82</strain>
    </source>
</reference>
<dbReference type="Proteomes" id="UP001197492">
    <property type="component" value="Unassembled WGS sequence"/>
</dbReference>
<feature type="transmembrane region" description="Helical" evidence="1">
    <location>
        <begin position="110"/>
        <end position="132"/>
    </location>
</feature>
<sequence length="239" mass="24890">MFGLGTIINCSAIIIAGIAGMVFGNHLKESMQNTLMKADGVAVIFIGIAGALSKMLVIKGGTIDTTGTMVMIISLSFGAVIGELLDLDGKMTHFGEWLKIKTGNAKDHKFVDGFVTASLTVCIGAMAVVGAIEDGVHGNHSILFAKAILDFVIILVMSATLGKGCLFAFVPVGLFQGTITLLSSIISPYITASAMSALSFIGSILIFCVGVNLVFDTKIRVANLLPALIVACICTVFPL</sequence>
<evidence type="ECO:0000313" key="4">
    <source>
        <dbReference type="Proteomes" id="UP001196408"/>
    </source>
</evidence>
<feature type="transmembrane region" description="Helical" evidence="1">
    <location>
        <begin position="39"/>
        <end position="57"/>
    </location>
</feature>
<dbReference type="EMBL" id="JAHOEF010000011">
    <property type="protein sequence ID" value="MBV3382173.1"/>
    <property type="molecule type" value="Genomic_DNA"/>
</dbReference>
<accession>A0AAW4MPV8</accession>
<keyword evidence="5" id="KW-1185">Reference proteome</keyword>
<dbReference type="Pfam" id="PF04474">
    <property type="entry name" value="DUF554"/>
    <property type="match status" value="1"/>
</dbReference>
<feature type="transmembrane region" description="Helical" evidence="1">
    <location>
        <begin position="69"/>
        <end position="89"/>
    </location>
</feature>
<dbReference type="EMBL" id="JAHOEL010000012">
    <property type="protein sequence ID" value="MBV3392230.1"/>
    <property type="molecule type" value="Genomic_DNA"/>
</dbReference>
<feature type="transmembrane region" description="Helical" evidence="1">
    <location>
        <begin position="164"/>
        <end position="186"/>
    </location>
</feature>
<dbReference type="InterPro" id="IPR007563">
    <property type="entry name" value="DUF554"/>
</dbReference>
<proteinExistence type="predicted"/>
<keyword evidence="1" id="KW-0472">Membrane</keyword>
<dbReference type="PANTHER" id="PTHR36111:SF2">
    <property type="entry name" value="INNER MEMBRANE PROTEIN"/>
    <property type="match status" value="1"/>
</dbReference>
<evidence type="ECO:0000313" key="3">
    <source>
        <dbReference type="EMBL" id="MBV3392230.1"/>
    </source>
</evidence>
<feature type="transmembrane region" description="Helical" evidence="1">
    <location>
        <begin position="6"/>
        <end position="27"/>
    </location>
</feature>
<feature type="transmembrane region" description="Helical" evidence="1">
    <location>
        <begin position="138"/>
        <end position="157"/>
    </location>
</feature>
<dbReference type="AlphaFoldDB" id="A0AAW4MPV8"/>
<evidence type="ECO:0000256" key="1">
    <source>
        <dbReference type="SAM" id="Phobius"/>
    </source>
</evidence>
<protein>
    <submittedName>
        <fullName evidence="2">DUF554 domain-containing protein</fullName>
    </submittedName>
</protein>
<comment type="caution">
    <text evidence="2">The sequence shown here is derived from an EMBL/GenBank/DDBJ whole genome shotgun (WGS) entry which is preliminary data.</text>
</comment>
<organism evidence="2 4">
    <name type="scientific">Catenibacterium mitsuokai</name>
    <dbReference type="NCBI Taxonomy" id="100886"/>
    <lineage>
        <taxon>Bacteria</taxon>
        <taxon>Bacillati</taxon>
        <taxon>Bacillota</taxon>
        <taxon>Erysipelotrichia</taxon>
        <taxon>Erysipelotrichales</taxon>
        <taxon>Coprobacillaceae</taxon>
        <taxon>Catenibacterium</taxon>
    </lineage>
</organism>
<dbReference type="Proteomes" id="UP001196408">
    <property type="component" value="Unassembled WGS sequence"/>
</dbReference>